<dbReference type="Pfam" id="PF02518">
    <property type="entry name" value="HATPase_c"/>
    <property type="match status" value="1"/>
</dbReference>
<gene>
    <name evidence="15" type="ORF">CBF36_03495</name>
</gene>
<reference evidence="15 16" key="1">
    <citation type="submission" date="2017-05" db="EMBL/GenBank/DDBJ databases">
        <title>Vagococcus spp. assemblies.</title>
        <authorList>
            <person name="Gulvik C.A."/>
        </authorList>
    </citation>
    <scope>NUCLEOTIDE SEQUENCE [LARGE SCALE GENOMIC DNA]</scope>
    <source>
        <strain evidence="15 16">SS1994</strain>
    </source>
</reference>
<dbReference type="PANTHER" id="PTHR45528">
    <property type="entry name" value="SENSOR HISTIDINE KINASE CPXA"/>
    <property type="match status" value="1"/>
</dbReference>
<evidence type="ECO:0000256" key="4">
    <source>
        <dbReference type="ARBA" id="ARBA00015735"/>
    </source>
</evidence>
<keyword evidence="7 12" id="KW-0812">Transmembrane</keyword>
<dbReference type="Pfam" id="PF18719">
    <property type="entry name" value="ArlS_N"/>
    <property type="match status" value="1"/>
</dbReference>
<keyword evidence="8" id="KW-0418">Kinase</keyword>
<keyword evidence="16" id="KW-1185">Reference proteome</keyword>
<comment type="subcellular location">
    <subcellularLocation>
        <location evidence="2">Membrane</location>
        <topology evidence="2">Multi-pass membrane protein</topology>
    </subcellularLocation>
</comment>
<evidence type="ECO:0000256" key="7">
    <source>
        <dbReference type="ARBA" id="ARBA00022692"/>
    </source>
</evidence>
<feature type="domain" description="Histidine kinase" evidence="13">
    <location>
        <begin position="283"/>
        <end position="501"/>
    </location>
</feature>
<dbReference type="CDD" id="cd06225">
    <property type="entry name" value="HAMP"/>
    <property type="match status" value="1"/>
</dbReference>
<dbReference type="SMART" id="SM00387">
    <property type="entry name" value="HATPase_c"/>
    <property type="match status" value="1"/>
</dbReference>
<dbReference type="InterPro" id="IPR041610">
    <property type="entry name" value="ArlS_N"/>
</dbReference>
<proteinExistence type="predicted"/>
<dbReference type="CDD" id="cd00082">
    <property type="entry name" value="HisKA"/>
    <property type="match status" value="1"/>
</dbReference>
<sequence length="515" mass="59596">MRRLKTKFNWPPKFSWKSITLKWTILTSLVISILFTLFAIISYQISTRLMIEQEELTFNRTVSEVTTRLSRGTESLSFNSSVFYLKESTGEYVGDRYYGANTLESSMMNLNSFISELSRPEMDLKVYNVDGDLVFETKNRFVPFNKEEQSETSIKTYEYVTGLVLLKPVYSDQTGKLIGYAQGFYDLGFYYKFRKELLQNLIMIGICGLLVSVIVSFLLSTYFTSPLRKMVKTLNNIETAHKTGLRMPVPKSNDEIYDLAMAFNDMIERMERFITQQQQFVEDVSHELRTPVAVIEGHMNLLNRWGKDDPEVLEESLSASLQEITRMKSLVQEMLDLSRAEQSDFHYKNETCMAKETIQTTVSNFQMLYPDFVFNLDDDDLDHSVEIKMYRNHFEQILIILMDNAVKYSRDRKEVIISASKSYQYVDVMIQDFGEGISEEEIEKVFNRFYRVDKARARHTGGNGLGLSIAQQLIENYHGTINVKSHVNLGTAFYLSIPYVVKEPAEPSAQKDVTE</sequence>
<dbReference type="Gene3D" id="1.10.287.130">
    <property type="match status" value="1"/>
</dbReference>
<dbReference type="Gene3D" id="3.30.565.10">
    <property type="entry name" value="Histidine kinase-like ATPase, C-terminal domain"/>
    <property type="match status" value="1"/>
</dbReference>
<dbReference type="Gene3D" id="6.10.340.10">
    <property type="match status" value="1"/>
</dbReference>
<dbReference type="Pfam" id="PF00512">
    <property type="entry name" value="HisKA"/>
    <property type="match status" value="1"/>
</dbReference>
<dbReference type="SUPFAM" id="SSF47384">
    <property type="entry name" value="Homodimeric domain of signal transducing histidine kinase"/>
    <property type="match status" value="1"/>
</dbReference>
<keyword evidence="5" id="KW-0597">Phosphoprotein</keyword>
<dbReference type="EC" id="2.7.13.3" evidence="3"/>
<dbReference type="GO" id="GO:0000155">
    <property type="term" value="F:phosphorelay sensor kinase activity"/>
    <property type="evidence" value="ECO:0007669"/>
    <property type="project" value="InterPro"/>
</dbReference>
<dbReference type="InterPro" id="IPR003660">
    <property type="entry name" value="HAMP_dom"/>
</dbReference>
<keyword evidence="10" id="KW-0902">Two-component regulatory system</keyword>
<dbReference type="InterPro" id="IPR050398">
    <property type="entry name" value="HssS/ArlS-like"/>
</dbReference>
<accession>A0A429ZNM1</accession>
<evidence type="ECO:0000259" key="13">
    <source>
        <dbReference type="PROSITE" id="PS50109"/>
    </source>
</evidence>
<evidence type="ECO:0000256" key="12">
    <source>
        <dbReference type="SAM" id="Phobius"/>
    </source>
</evidence>
<evidence type="ECO:0000313" key="15">
    <source>
        <dbReference type="EMBL" id="RST95310.1"/>
    </source>
</evidence>
<comment type="caution">
    <text evidence="15">The sequence shown here is derived from an EMBL/GenBank/DDBJ whole genome shotgun (WGS) entry which is preliminary data.</text>
</comment>
<dbReference type="InterPro" id="IPR036890">
    <property type="entry name" value="HATPase_C_sf"/>
</dbReference>
<evidence type="ECO:0000256" key="8">
    <source>
        <dbReference type="ARBA" id="ARBA00022777"/>
    </source>
</evidence>
<dbReference type="AlphaFoldDB" id="A0A429ZNM1"/>
<evidence type="ECO:0000259" key="14">
    <source>
        <dbReference type="PROSITE" id="PS50885"/>
    </source>
</evidence>
<dbReference type="RefSeq" id="WP_125956670.1">
    <property type="nucleotide sequence ID" value="NZ_JAQEJV010000004.1"/>
</dbReference>
<evidence type="ECO:0000256" key="3">
    <source>
        <dbReference type="ARBA" id="ARBA00012438"/>
    </source>
</evidence>
<dbReference type="InterPro" id="IPR036097">
    <property type="entry name" value="HisK_dim/P_sf"/>
</dbReference>
<dbReference type="SUPFAM" id="SSF158472">
    <property type="entry name" value="HAMP domain-like"/>
    <property type="match status" value="1"/>
</dbReference>
<dbReference type="EMBL" id="NGJT01000004">
    <property type="protein sequence ID" value="RST95310.1"/>
    <property type="molecule type" value="Genomic_DNA"/>
</dbReference>
<dbReference type="InterPro" id="IPR003661">
    <property type="entry name" value="HisK_dim/P_dom"/>
</dbReference>
<keyword evidence="6" id="KW-0808">Transferase</keyword>
<dbReference type="Pfam" id="PF00672">
    <property type="entry name" value="HAMP"/>
    <property type="match status" value="1"/>
</dbReference>
<evidence type="ECO:0000256" key="11">
    <source>
        <dbReference type="ARBA" id="ARBA00023136"/>
    </source>
</evidence>
<evidence type="ECO:0000256" key="5">
    <source>
        <dbReference type="ARBA" id="ARBA00022553"/>
    </source>
</evidence>
<keyword evidence="9 12" id="KW-1133">Transmembrane helix</keyword>
<evidence type="ECO:0000256" key="6">
    <source>
        <dbReference type="ARBA" id="ARBA00022679"/>
    </source>
</evidence>
<dbReference type="PRINTS" id="PR00344">
    <property type="entry name" value="BCTRLSENSOR"/>
</dbReference>
<dbReference type="PROSITE" id="PS50109">
    <property type="entry name" value="HIS_KIN"/>
    <property type="match status" value="1"/>
</dbReference>
<name>A0A429ZNM1_9ENTE</name>
<evidence type="ECO:0000256" key="1">
    <source>
        <dbReference type="ARBA" id="ARBA00000085"/>
    </source>
</evidence>
<feature type="domain" description="HAMP" evidence="14">
    <location>
        <begin position="221"/>
        <end position="275"/>
    </location>
</feature>
<dbReference type="SMART" id="SM00388">
    <property type="entry name" value="HisKA"/>
    <property type="match status" value="1"/>
</dbReference>
<dbReference type="SUPFAM" id="SSF55874">
    <property type="entry name" value="ATPase domain of HSP90 chaperone/DNA topoisomerase II/histidine kinase"/>
    <property type="match status" value="1"/>
</dbReference>
<dbReference type="OrthoDB" id="9786919at2"/>
<keyword evidence="11 12" id="KW-0472">Membrane</keyword>
<feature type="transmembrane region" description="Helical" evidence="12">
    <location>
        <begin position="20"/>
        <end position="41"/>
    </location>
</feature>
<dbReference type="PROSITE" id="PS50885">
    <property type="entry name" value="HAMP"/>
    <property type="match status" value="1"/>
</dbReference>
<comment type="catalytic activity">
    <reaction evidence="1">
        <text>ATP + protein L-histidine = ADP + protein N-phospho-L-histidine.</text>
        <dbReference type="EC" id="2.7.13.3"/>
    </reaction>
</comment>
<evidence type="ECO:0000313" key="16">
    <source>
        <dbReference type="Proteomes" id="UP000288490"/>
    </source>
</evidence>
<dbReference type="InterPro" id="IPR005467">
    <property type="entry name" value="His_kinase_dom"/>
</dbReference>
<dbReference type="FunFam" id="1.10.287.130:FF:000001">
    <property type="entry name" value="Two-component sensor histidine kinase"/>
    <property type="match status" value="1"/>
</dbReference>
<evidence type="ECO:0000256" key="9">
    <source>
        <dbReference type="ARBA" id="ARBA00022989"/>
    </source>
</evidence>
<dbReference type="FunFam" id="3.30.565.10:FF:000006">
    <property type="entry name" value="Sensor histidine kinase WalK"/>
    <property type="match status" value="1"/>
</dbReference>
<dbReference type="InterPro" id="IPR004358">
    <property type="entry name" value="Sig_transdc_His_kin-like_C"/>
</dbReference>
<feature type="transmembrane region" description="Helical" evidence="12">
    <location>
        <begin position="201"/>
        <end position="223"/>
    </location>
</feature>
<protein>
    <recommendedName>
        <fullName evidence="4">Signal transduction histidine-protein kinase ArlS</fullName>
        <ecNumber evidence="3">2.7.13.3</ecNumber>
    </recommendedName>
</protein>
<dbReference type="InterPro" id="IPR003594">
    <property type="entry name" value="HATPase_dom"/>
</dbReference>
<evidence type="ECO:0000256" key="2">
    <source>
        <dbReference type="ARBA" id="ARBA00004141"/>
    </source>
</evidence>
<dbReference type="Proteomes" id="UP000288490">
    <property type="component" value="Unassembled WGS sequence"/>
</dbReference>
<dbReference type="SMART" id="SM00304">
    <property type="entry name" value="HAMP"/>
    <property type="match status" value="1"/>
</dbReference>
<organism evidence="15 16">
    <name type="scientific">Vagococcus bubulae</name>
    <dbReference type="NCBI Taxonomy" id="1977868"/>
    <lineage>
        <taxon>Bacteria</taxon>
        <taxon>Bacillati</taxon>
        <taxon>Bacillota</taxon>
        <taxon>Bacilli</taxon>
        <taxon>Lactobacillales</taxon>
        <taxon>Enterococcaceae</taxon>
        <taxon>Vagococcus</taxon>
    </lineage>
</organism>
<dbReference type="PANTHER" id="PTHR45528:SF12">
    <property type="entry name" value="SENSOR HISTIDINE KINASE ARSS"/>
    <property type="match status" value="1"/>
</dbReference>
<evidence type="ECO:0000256" key="10">
    <source>
        <dbReference type="ARBA" id="ARBA00023012"/>
    </source>
</evidence>
<dbReference type="GO" id="GO:0016020">
    <property type="term" value="C:membrane"/>
    <property type="evidence" value="ECO:0007669"/>
    <property type="project" value="UniProtKB-SubCell"/>
</dbReference>